<dbReference type="Proteomes" id="UP000053599">
    <property type="component" value="Unassembled WGS sequence"/>
</dbReference>
<dbReference type="STRING" id="1016849.A0A0D1YP35"/>
<gene>
    <name evidence="4" type="ORF">PV11_00360</name>
</gene>
<dbReference type="Gene3D" id="3.40.50.720">
    <property type="entry name" value="NAD(P)-binding Rossmann-like Domain"/>
    <property type="match status" value="1"/>
</dbReference>
<accession>A0A0D1YP35</accession>
<protein>
    <submittedName>
        <fullName evidence="4">Uncharacterized protein</fullName>
    </submittedName>
</protein>
<organism evidence="4 5">
    <name type="scientific">Exophiala sideris</name>
    <dbReference type="NCBI Taxonomy" id="1016849"/>
    <lineage>
        <taxon>Eukaryota</taxon>
        <taxon>Fungi</taxon>
        <taxon>Dikarya</taxon>
        <taxon>Ascomycota</taxon>
        <taxon>Pezizomycotina</taxon>
        <taxon>Eurotiomycetes</taxon>
        <taxon>Chaetothyriomycetidae</taxon>
        <taxon>Chaetothyriales</taxon>
        <taxon>Herpotrichiellaceae</taxon>
        <taxon>Exophiala</taxon>
    </lineage>
</organism>
<dbReference type="EMBL" id="KN846951">
    <property type="protein sequence ID" value="KIV84587.1"/>
    <property type="molecule type" value="Genomic_DNA"/>
</dbReference>
<dbReference type="InterPro" id="IPR002347">
    <property type="entry name" value="SDR_fam"/>
</dbReference>
<evidence type="ECO:0000256" key="1">
    <source>
        <dbReference type="ARBA" id="ARBA00006484"/>
    </source>
</evidence>
<dbReference type="HOGENOM" id="CLU_010194_1_3_1"/>
<evidence type="ECO:0000256" key="2">
    <source>
        <dbReference type="ARBA" id="ARBA00022857"/>
    </source>
</evidence>
<dbReference type="FunFam" id="3.40.50.720:FF:000084">
    <property type="entry name" value="Short-chain dehydrogenase reductase"/>
    <property type="match status" value="1"/>
</dbReference>
<dbReference type="PANTHER" id="PTHR24321">
    <property type="entry name" value="DEHYDROGENASES, SHORT CHAIN"/>
    <property type="match status" value="1"/>
</dbReference>
<dbReference type="AlphaFoldDB" id="A0A0D1YP35"/>
<comment type="similarity">
    <text evidence="1">Belongs to the short-chain dehydrogenases/reductases (SDR) family.</text>
</comment>
<reference evidence="4 5" key="1">
    <citation type="submission" date="2015-01" db="EMBL/GenBank/DDBJ databases">
        <title>The Genome Sequence of Exophiala sideris CBS121828.</title>
        <authorList>
            <consortium name="The Broad Institute Genomics Platform"/>
            <person name="Cuomo C."/>
            <person name="de Hoog S."/>
            <person name="Gorbushina A."/>
            <person name="Stielow B."/>
            <person name="Teixiera M."/>
            <person name="Abouelleil A."/>
            <person name="Chapman S.B."/>
            <person name="Priest M."/>
            <person name="Young S.K."/>
            <person name="Wortman J."/>
            <person name="Nusbaum C."/>
            <person name="Birren B."/>
        </authorList>
    </citation>
    <scope>NUCLEOTIDE SEQUENCE [LARGE SCALE GENOMIC DNA]</scope>
    <source>
        <strain evidence="4 5">CBS 121828</strain>
    </source>
</reference>
<sequence>MGSAEMIPAFQSFLGLEGLHVLVTGSAGGIGTEIVNELLGQGCNVTAVDRLPAKVAEHPPPERYEAQLQILQADISSEESISSAIEAASKRFGPINILVANAGVSDELHNIPIWEMPVEHWDRINNVNYRGTFLTIKHFLAAANRAQVAAEGVQMKNLAIVITGSECGKFGQEGHVDYATGKAGLQYGLVRTVKNEIIRMNSLARINAVAPGWVNTPLINGRLDDEFEAWAEAHSTVALKKVAEPYDVARAVLFLASHRAAGHISGEVLSVDGGMEGRLLFKYP</sequence>
<dbReference type="InterPro" id="IPR036291">
    <property type="entry name" value="NAD(P)-bd_dom_sf"/>
</dbReference>
<keyword evidence="3" id="KW-0560">Oxidoreductase</keyword>
<proteinExistence type="inferred from homology"/>
<dbReference type="OrthoDB" id="504708at2759"/>
<dbReference type="CDD" id="cd05233">
    <property type="entry name" value="SDR_c"/>
    <property type="match status" value="1"/>
</dbReference>
<dbReference type="Pfam" id="PF13561">
    <property type="entry name" value="adh_short_C2"/>
    <property type="match status" value="1"/>
</dbReference>
<evidence type="ECO:0000256" key="3">
    <source>
        <dbReference type="ARBA" id="ARBA00023002"/>
    </source>
</evidence>
<dbReference type="PRINTS" id="PR00081">
    <property type="entry name" value="GDHRDH"/>
</dbReference>
<name>A0A0D1YP35_9EURO</name>
<evidence type="ECO:0000313" key="5">
    <source>
        <dbReference type="Proteomes" id="UP000053599"/>
    </source>
</evidence>
<evidence type="ECO:0000313" key="4">
    <source>
        <dbReference type="EMBL" id="KIV84587.1"/>
    </source>
</evidence>
<dbReference type="PANTHER" id="PTHR24321:SF8">
    <property type="entry name" value="ESTRADIOL 17-BETA-DEHYDROGENASE 8-RELATED"/>
    <property type="match status" value="1"/>
</dbReference>
<dbReference type="SUPFAM" id="SSF51735">
    <property type="entry name" value="NAD(P)-binding Rossmann-fold domains"/>
    <property type="match status" value="1"/>
</dbReference>
<dbReference type="GO" id="GO:0016491">
    <property type="term" value="F:oxidoreductase activity"/>
    <property type="evidence" value="ECO:0007669"/>
    <property type="project" value="UniProtKB-KW"/>
</dbReference>
<keyword evidence="2" id="KW-0521">NADP</keyword>